<feature type="binding site" evidence="2">
    <location>
        <position position="261"/>
    </location>
    <ligand>
        <name>Mg(2+)</name>
        <dbReference type="ChEBI" id="CHEBI:18420"/>
    </ligand>
</feature>
<dbReference type="SFLD" id="SFLDS00001">
    <property type="entry name" value="Enolase"/>
    <property type="match status" value="1"/>
</dbReference>
<reference evidence="4 5" key="1">
    <citation type="submission" date="2019-09" db="EMBL/GenBank/DDBJ databases">
        <authorList>
            <person name="Depoorter E."/>
        </authorList>
    </citation>
    <scope>NUCLEOTIDE SEQUENCE [LARGE SCALE GENOMIC DNA]</scope>
    <source>
        <strain evidence="4">LMG 30113</strain>
    </source>
</reference>
<evidence type="ECO:0000313" key="5">
    <source>
        <dbReference type="Proteomes" id="UP000494330"/>
    </source>
</evidence>
<dbReference type="InterPro" id="IPR013342">
    <property type="entry name" value="Mandelate_racemase_C"/>
</dbReference>
<dbReference type="InterPro" id="IPR029017">
    <property type="entry name" value="Enolase-like_N"/>
</dbReference>
<keyword evidence="2" id="KW-0479">Metal-binding</keyword>
<feature type="binding site" evidence="2">
    <location>
        <position position="235"/>
    </location>
    <ligand>
        <name>Mg(2+)</name>
        <dbReference type="ChEBI" id="CHEBI:18420"/>
    </ligand>
</feature>
<evidence type="ECO:0000256" key="2">
    <source>
        <dbReference type="PIRSR" id="PIRSR634611-3"/>
    </source>
</evidence>
<feature type="binding site" evidence="2">
    <location>
        <position position="209"/>
    </location>
    <ligand>
        <name>Mg(2+)</name>
        <dbReference type="ChEBI" id="CHEBI:18420"/>
    </ligand>
</feature>
<keyword evidence="2" id="KW-0460">Magnesium</keyword>
<organism evidence="4 5">
    <name type="scientific">Burkholderia paludis</name>
    <dbReference type="NCBI Taxonomy" id="1506587"/>
    <lineage>
        <taxon>Bacteria</taxon>
        <taxon>Pseudomonadati</taxon>
        <taxon>Pseudomonadota</taxon>
        <taxon>Betaproteobacteria</taxon>
        <taxon>Burkholderiales</taxon>
        <taxon>Burkholderiaceae</taxon>
        <taxon>Burkholderia</taxon>
        <taxon>Burkholderia cepacia complex</taxon>
    </lineage>
</organism>
<dbReference type="InterPro" id="IPR029065">
    <property type="entry name" value="Enolase_C-like"/>
</dbReference>
<dbReference type="InterPro" id="IPR034611">
    <property type="entry name" value="D-tartrate_dehydratase"/>
</dbReference>
<feature type="active site" description="Proton donor/acceptor" evidence="1">
    <location>
        <position position="318"/>
    </location>
</feature>
<gene>
    <name evidence="4" type="ORF">BPA30113_04682</name>
</gene>
<proteinExistence type="predicted"/>
<feature type="domain" description="Mandelate racemase/muconate lactonizing enzyme C-terminal" evidence="3">
    <location>
        <begin position="159"/>
        <end position="256"/>
    </location>
</feature>
<dbReference type="PANTHER" id="PTHR48080:SF5">
    <property type="entry name" value="D(-)-TARTRATE DEHYDRATASE"/>
    <property type="match status" value="1"/>
</dbReference>
<dbReference type="CDD" id="cd03326">
    <property type="entry name" value="MR_like_1"/>
    <property type="match status" value="1"/>
</dbReference>
<feature type="active site" description="acceptor" evidence="1">
    <location>
        <position position="180"/>
    </location>
</feature>
<dbReference type="SMART" id="SM00922">
    <property type="entry name" value="MR_MLE"/>
    <property type="match status" value="1"/>
</dbReference>
<dbReference type="GO" id="GO:0047808">
    <property type="term" value="F:D(-)-tartrate dehydratase activity"/>
    <property type="evidence" value="ECO:0007669"/>
    <property type="project" value="InterPro"/>
</dbReference>
<dbReference type="PANTHER" id="PTHR48080">
    <property type="entry name" value="D-GALACTONATE DEHYDRATASE-RELATED"/>
    <property type="match status" value="1"/>
</dbReference>
<dbReference type="SFLD" id="SFLDG00179">
    <property type="entry name" value="mandelate_racemase"/>
    <property type="match status" value="1"/>
</dbReference>
<dbReference type="GO" id="GO:0046872">
    <property type="term" value="F:metal ion binding"/>
    <property type="evidence" value="ECO:0007669"/>
    <property type="project" value="UniProtKB-KW"/>
</dbReference>
<evidence type="ECO:0000313" key="4">
    <source>
        <dbReference type="EMBL" id="VWC00007.1"/>
    </source>
</evidence>
<sequence length="386" mass="41308">MRITAIHEQAIPVSRYADPAIPSGGLTTSVVAIVTDVVRDGRPVTGYGYASVGRFAQGGLIRERFAPRLLAAADTLADEAGTNLDPFRAWRAMMAGEKTGGHGERCVAVGALDMAIWDAAAKIAGLPLARFLADRLDRVAAPRVRVYAGGGYRYPHDDLARLSDEMRRIADLGHTHAKIKIGGADLDLDRRRIEAASAYLADSSHLAVDAMNLYDATTVHAAAAMLAPFGLWWFEDICDPLDLPLQADVTARYAPPVAAGEALFSLAEAKLLDRYGGLRSDRDVLVFDPVHCYGLPGYLQIVGHFLSRGWRRDAFWPHGGHLFSLHVVAALGLGGAEVNPFAFHPFNGLADGASVDGGYARVPQAPGIGFELHAGAHDVFRAVAGR</sequence>
<dbReference type="Gene3D" id="3.30.390.10">
    <property type="entry name" value="Enolase-like, N-terminal domain"/>
    <property type="match status" value="1"/>
</dbReference>
<dbReference type="SUPFAM" id="SSF51604">
    <property type="entry name" value="Enolase C-terminal domain-like"/>
    <property type="match status" value="1"/>
</dbReference>
<dbReference type="Pfam" id="PF13378">
    <property type="entry name" value="MR_MLE_C"/>
    <property type="match status" value="1"/>
</dbReference>
<name>A0A6J5DX67_9BURK</name>
<dbReference type="Proteomes" id="UP000494330">
    <property type="component" value="Unassembled WGS sequence"/>
</dbReference>
<dbReference type="EMBL" id="CABVQD010000018">
    <property type="protein sequence ID" value="VWC00007.1"/>
    <property type="molecule type" value="Genomic_DNA"/>
</dbReference>
<dbReference type="Gene3D" id="3.20.20.120">
    <property type="entry name" value="Enolase-like C-terminal domain"/>
    <property type="match status" value="1"/>
</dbReference>
<dbReference type="InterPro" id="IPR036849">
    <property type="entry name" value="Enolase-like_C_sf"/>
</dbReference>
<dbReference type="RefSeq" id="WP_034197606.1">
    <property type="nucleotide sequence ID" value="NZ_CABVQD010000018.1"/>
</dbReference>
<evidence type="ECO:0000259" key="3">
    <source>
        <dbReference type="SMART" id="SM00922"/>
    </source>
</evidence>
<keyword evidence="5" id="KW-1185">Reference proteome</keyword>
<comment type="cofactor">
    <cofactor evidence="2">
        <name>Mg(2+)</name>
        <dbReference type="ChEBI" id="CHEBI:18420"/>
    </cofactor>
    <text evidence="2">Binds 1 Mg(2+) ion per subunit.</text>
</comment>
<dbReference type="InterPro" id="IPR034593">
    <property type="entry name" value="DgoD-like"/>
</dbReference>
<dbReference type="SFLD" id="SFLDF00118">
    <property type="entry name" value="D-tartrate_dehydratase"/>
    <property type="match status" value="1"/>
</dbReference>
<dbReference type="AlphaFoldDB" id="A0A6J5DX67"/>
<protein>
    <submittedName>
        <fullName evidence="4">Mandelate racemase</fullName>
    </submittedName>
</protein>
<accession>A0A6J5DX67</accession>
<dbReference type="SUPFAM" id="SSF54826">
    <property type="entry name" value="Enolase N-terminal domain-like"/>
    <property type="match status" value="1"/>
</dbReference>
<evidence type="ECO:0000256" key="1">
    <source>
        <dbReference type="PIRSR" id="PIRSR634611-1"/>
    </source>
</evidence>